<evidence type="ECO:0000313" key="3">
    <source>
        <dbReference type="Proteomes" id="UP000468717"/>
    </source>
</evidence>
<organism evidence="2 3">
    <name type="scientific">Janthinobacterium violaceinigrum</name>
    <dbReference type="NCBI Taxonomy" id="2654252"/>
    <lineage>
        <taxon>Bacteria</taxon>
        <taxon>Pseudomonadati</taxon>
        <taxon>Pseudomonadota</taxon>
        <taxon>Betaproteobacteria</taxon>
        <taxon>Burkholderiales</taxon>
        <taxon>Oxalobacteraceae</taxon>
        <taxon>Janthinobacterium</taxon>
    </lineage>
</organism>
<evidence type="ECO:0000259" key="1">
    <source>
        <dbReference type="Pfam" id="PF00149"/>
    </source>
</evidence>
<dbReference type="InterPro" id="IPR004843">
    <property type="entry name" value="Calcineurin-like_PHP"/>
</dbReference>
<dbReference type="GO" id="GO:0016787">
    <property type="term" value="F:hydrolase activity"/>
    <property type="evidence" value="ECO:0007669"/>
    <property type="project" value="InterPro"/>
</dbReference>
<keyword evidence="3" id="KW-1185">Reference proteome</keyword>
<dbReference type="InterPro" id="IPR029052">
    <property type="entry name" value="Metallo-depent_PP-like"/>
</dbReference>
<protein>
    <submittedName>
        <fullName evidence="2">Metallophosphoesterase</fullName>
    </submittedName>
</protein>
<dbReference type="AlphaFoldDB" id="A0A6I1I8X1"/>
<dbReference type="RefSeq" id="WP_152283422.1">
    <property type="nucleotide sequence ID" value="NZ_WFLI01000018.1"/>
</dbReference>
<dbReference type="EMBL" id="WFLI01000018">
    <property type="protein sequence ID" value="KAB8063847.1"/>
    <property type="molecule type" value="Genomic_DNA"/>
</dbReference>
<dbReference type="PANTHER" id="PTHR37844:SF2">
    <property type="entry name" value="SER_THR PROTEIN PHOSPHATASE SUPERFAMILY (AFU_ORTHOLOGUE AFUA_1G14840)"/>
    <property type="match status" value="1"/>
</dbReference>
<accession>A0A6I1I8X1</accession>
<comment type="caution">
    <text evidence="2">The sequence shown here is derived from an EMBL/GenBank/DDBJ whole genome shotgun (WGS) entry which is preliminary data.</text>
</comment>
<proteinExistence type="predicted"/>
<name>A0A6I1I8X1_9BURK</name>
<sequence>MRLLILSDLHHELWRDEAPQGDLALSCPDVVILAGDIDTGARAVAWAASAFAGLPVLYVHGNHEGYGHHLDKVRQELRTACAATPNVRFLDATAHVMEDPAGNKVRFLGATLWTDFRLLGDDTRQAAMRDAEAVMNDYKRIRLANMGFRKLRAADTAMFHAQQKAWLARELAQPFDGRTVVVSHMAPSLQSVDDAYGSEACSPAYASRLDELAAQADLWVHGHIHASRDYRIGPCRVVSNPCGYKTRSGAPQNPAFDPNYIVELPALNRQA</sequence>
<dbReference type="Gene3D" id="3.60.21.10">
    <property type="match status" value="1"/>
</dbReference>
<dbReference type="PANTHER" id="PTHR37844">
    <property type="entry name" value="SER/THR PROTEIN PHOSPHATASE SUPERFAMILY (AFU_ORTHOLOGUE AFUA_1G14840)"/>
    <property type="match status" value="1"/>
</dbReference>
<dbReference type="SUPFAM" id="SSF56300">
    <property type="entry name" value="Metallo-dependent phosphatases"/>
    <property type="match status" value="1"/>
</dbReference>
<reference evidence="2 3" key="1">
    <citation type="submission" date="2019-10" db="EMBL/GenBank/DDBJ databases">
        <title>Three novel species isolated from a subtropical stream in China.</title>
        <authorList>
            <person name="Lu H."/>
        </authorList>
    </citation>
    <scope>NUCLEOTIDE SEQUENCE [LARGE SCALE GENOMIC DNA]</scope>
    <source>
        <strain evidence="2 3">FT13W</strain>
    </source>
</reference>
<feature type="domain" description="Calcineurin-like phosphoesterase" evidence="1">
    <location>
        <begin position="1"/>
        <end position="226"/>
    </location>
</feature>
<evidence type="ECO:0000313" key="2">
    <source>
        <dbReference type="EMBL" id="KAB8063847.1"/>
    </source>
</evidence>
<gene>
    <name evidence="2" type="ORF">GCN75_16470</name>
</gene>
<dbReference type="Proteomes" id="UP000468717">
    <property type="component" value="Unassembled WGS sequence"/>
</dbReference>
<dbReference type="Pfam" id="PF00149">
    <property type="entry name" value="Metallophos"/>
    <property type="match status" value="1"/>
</dbReference>